<accession>A0ACC7LJ44</accession>
<sequence length="124" mass="14174">MQGQRTVINGLIEEGSNVLKNLWAGHLMERGVYDKVAFILTSEKAYPNLHREMMRRHMDNELRECMSQVIKLKTSIQQNRLLRKGVYAVSSLLGGSSNKTGEMYNGFKDEFTVFTQYKGHGLGF</sequence>
<name>A0ACC7LJ44_9FLAO</name>
<keyword evidence="2" id="KW-1185">Reference proteome</keyword>
<protein>
    <submittedName>
        <fullName evidence="1">Uncharacterized protein</fullName>
    </submittedName>
</protein>
<dbReference type="EMBL" id="JBHFPV010000001">
    <property type="protein sequence ID" value="MFH6603577.1"/>
    <property type="molecule type" value="Genomic_DNA"/>
</dbReference>
<comment type="caution">
    <text evidence="1">The sequence shown here is derived from an EMBL/GenBank/DDBJ whole genome shotgun (WGS) entry which is preliminary data.</text>
</comment>
<evidence type="ECO:0000313" key="2">
    <source>
        <dbReference type="Proteomes" id="UP001595191"/>
    </source>
</evidence>
<dbReference type="Proteomes" id="UP001595191">
    <property type="component" value="Unassembled WGS sequence"/>
</dbReference>
<gene>
    <name evidence="1" type="ORF">ACEZ3G_08820</name>
</gene>
<organism evidence="1 2">
    <name type="scientific">Meishania litoralis</name>
    <dbReference type="NCBI Taxonomy" id="3434685"/>
    <lineage>
        <taxon>Bacteria</taxon>
        <taxon>Pseudomonadati</taxon>
        <taxon>Bacteroidota</taxon>
        <taxon>Flavobacteriia</taxon>
        <taxon>Flavobacteriales</taxon>
        <taxon>Flavobacteriaceae</taxon>
        <taxon>Meishania</taxon>
    </lineage>
</organism>
<proteinExistence type="predicted"/>
<reference evidence="1" key="1">
    <citation type="submission" date="2024-09" db="EMBL/GenBank/DDBJ databases">
        <authorList>
            <person name="Liu J."/>
        </authorList>
    </citation>
    <scope>NUCLEOTIDE SEQUENCE</scope>
    <source>
        <strain evidence="1">NBU2967</strain>
    </source>
</reference>
<evidence type="ECO:0000313" key="1">
    <source>
        <dbReference type="EMBL" id="MFH6603577.1"/>
    </source>
</evidence>